<feature type="chain" id="PRO_5044725017" description="Neuropeptide F" evidence="5">
    <location>
        <begin position="22"/>
        <end position="80"/>
    </location>
</feature>
<sequence length="80" mass="9064">MENQTLVFLFVCGFLMLSVSCQESMLSPPGRPSEFRTPDQLRKYLKALNDYYAIVGRPRFGRSAIKQPGTQTFGNLDSNE</sequence>
<protein>
    <recommendedName>
        <fullName evidence="9">Neuropeptide F</fullName>
    </recommendedName>
</protein>
<name>A0ABD3TH17_SINWO</name>
<dbReference type="PROSITE" id="PS50276">
    <property type="entry name" value="PANCREATIC_HORMONE_2"/>
    <property type="match status" value="1"/>
</dbReference>
<keyword evidence="3" id="KW-0964">Secreted</keyword>
<comment type="similarity">
    <text evidence="2 4">Belongs to the NPY family.</text>
</comment>
<evidence type="ECO:0000256" key="1">
    <source>
        <dbReference type="ARBA" id="ARBA00004613"/>
    </source>
</evidence>
<dbReference type="CDD" id="cd00126">
    <property type="entry name" value="PAH"/>
    <property type="match status" value="1"/>
</dbReference>
<dbReference type="EMBL" id="JBJQND010000018">
    <property type="protein sequence ID" value="KAL3835980.1"/>
    <property type="molecule type" value="Genomic_DNA"/>
</dbReference>
<dbReference type="InterPro" id="IPR001955">
    <property type="entry name" value="Pancreatic_hormone-like"/>
</dbReference>
<gene>
    <name evidence="6" type="ORF">ACJMK2_021435</name>
    <name evidence="7" type="ORF">ACJMK2_021439</name>
</gene>
<evidence type="ECO:0000256" key="4">
    <source>
        <dbReference type="RuleBase" id="RU000656"/>
    </source>
</evidence>
<feature type="signal peptide" evidence="5">
    <location>
        <begin position="1"/>
        <end position="21"/>
    </location>
</feature>
<keyword evidence="8" id="KW-1185">Reference proteome</keyword>
<dbReference type="InterPro" id="IPR020392">
    <property type="entry name" value="Pancreatic_hormone-like_CS"/>
</dbReference>
<comment type="subcellular location">
    <subcellularLocation>
        <location evidence="1">Secreted</location>
    </subcellularLocation>
</comment>
<comment type="caution">
    <text evidence="7">The sequence shown here is derived from an EMBL/GenBank/DDBJ whole genome shotgun (WGS) entry which is preliminary data.</text>
</comment>
<evidence type="ECO:0000256" key="2">
    <source>
        <dbReference type="ARBA" id="ARBA00010022"/>
    </source>
</evidence>
<evidence type="ECO:0000256" key="5">
    <source>
        <dbReference type="SAM" id="SignalP"/>
    </source>
</evidence>
<evidence type="ECO:0000256" key="3">
    <source>
        <dbReference type="ARBA" id="ARBA00022525"/>
    </source>
</evidence>
<proteinExistence type="inferred from homology"/>
<dbReference type="Pfam" id="PF00159">
    <property type="entry name" value="Hormone_3"/>
    <property type="match status" value="1"/>
</dbReference>
<dbReference type="GO" id="GO:0005576">
    <property type="term" value="C:extracellular region"/>
    <property type="evidence" value="ECO:0007669"/>
    <property type="project" value="UniProtKB-SubCell"/>
</dbReference>
<evidence type="ECO:0000313" key="8">
    <source>
        <dbReference type="Proteomes" id="UP001634394"/>
    </source>
</evidence>
<dbReference type="AlphaFoldDB" id="A0ABD3TH17"/>
<keyword evidence="5" id="KW-0732">Signal</keyword>
<organism evidence="7 8">
    <name type="scientific">Sinanodonta woodiana</name>
    <name type="common">Chinese pond mussel</name>
    <name type="synonym">Anodonta woodiana</name>
    <dbReference type="NCBI Taxonomy" id="1069815"/>
    <lineage>
        <taxon>Eukaryota</taxon>
        <taxon>Metazoa</taxon>
        <taxon>Spiralia</taxon>
        <taxon>Lophotrochozoa</taxon>
        <taxon>Mollusca</taxon>
        <taxon>Bivalvia</taxon>
        <taxon>Autobranchia</taxon>
        <taxon>Heteroconchia</taxon>
        <taxon>Palaeoheterodonta</taxon>
        <taxon>Unionida</taxon>
        <taxon>Unionoidea</taxon>
        <taxon>Unionidae</taxon>
        <taxon>Unioninae</taxon>
        <taxon>Sinanodonta</taxon>
    </lineage>
</organism>
<dbReference type="SMART" id="SM00309">
    <property type="entry name" value="PAH"/>
    <property type="match status" value="1"/>
</dbReference>
<dbReference type="PROSITE" id="PS00265">
    <property type="entry name" value="PANCREATIC_HORMONE_1"/>
    <property type="match status" value="1"/>
</dbReference>
<dbReference type="Proteomes" id="UP001634394">
    <property type="component" value="Unassembled WGS sequence"/>
</dbReference>
<reference evidence="7 8" key="1">
    <citation type="submission" date="2024-11" db="EMBL/GenBank/DDBJ databases">
        <title>Chromosome-level genome assembly of the freshwater bivalve Anodonta woodiana.</title>
        <authorList>
            <person name="Chen X."/>
        </authorList>
    </citation>
    <scope>NUCLEOTIDE SEQUENCE [LARGE SCALE GENOMIC DNA]</scope>
    <source>
        <strain evidence="7">MN2024</strain>
        <tissue evidence="7">Gills</tissue>
    </source>
</reference>
<dbReference type="EMBL" id="JBJQND010000018">
    <property type="protein sequence ID" value="KAL3835976.1"/>
    <property type="molecule type" value="Genomic_DNA"/>
</dbReference>
<accession>A0ABD3TH17</accession>
<evidence type="ECO:0008006" key="9">
    <source>
        <dbReference type="Google" id="ProtNLM"/>
    </source>
</evidence>
<evidence type="ECO:0000313" key="7">
    <source>
        <dbReference type="EMBL" id="KAL3835980.1"/>
    </source>
</evidence>
<evidence type="ECO:0000313" key="6">
    <source>
        <dbReference type="EMBL" id="KAL3835976.1"/>
    </source>
</evidence>